<gene>
    <name evidence="2" type="ORF">SAMN05443529_10917</name>
</gene>
<dbReference type="STRING" id="1121419.SAMN05443529_10917"/>
<dbReference type="InterPro" id="IPR003593">
    <property type="entry name" value="AAA+_ATPase"/>
</dbReference>
<dbReference type="SUPFAM" id="SSF52540">
    <property type="entry name" value="P-loop containing nucleoside triphosphate hydrolases"/>
    <property type="match status" value="1"/>
</dbReference>
<dbReference type="AlphaFoldDB" id="A0A1G7Z5R8"/>
<keyword evidence="3" id="KW-1185">Reference proteome</keyword>
<dbReference type="InterPro" id="IPR018647">
    <property type="entry name" value="SLFN_3-like_DNA/RNA_helicase"/>
</dbReference>
<dbReference type="OrthoDB" id="3193269at2"/>
<dbReference type="EMBL" id="FNCP01000009">
    <property type="protein sequence ID" value="SDH04091.1"/>
    <property type="molecule type" value="Genomic_DNA"/>
</dbReference>
<protein>
    <recommendedName>
        <fullName evidence="1">AAA+ ATPase domain-containing protein</fullName>
    </recommendedName>
</protein>
<dbReference type="Pfam" id="PF09848">
    <property type="entry name" value="SLFN-g3_helicase"/>
    <property type="match status" value="1"/>
</dbReference>
<evidence type="ECO:0000313" key="2">
    <source>
        <dbReference type="EMBL" id="SDH04091.1"/>
    </source>
</evidence>
<name>A0A1G7Z5R8_9FIRM</name>
<evidence type="ECO:0000259" key="1">
    <source>
        <dbReference type="SMART" id="SM00382"/>
    </source>
</evidence>
<dbReference type="InterPro" id="IPR027417">
    <property type="entry name" value="P-loop_NTPase"/>
</dbReference>
<accession>A0A1G7Z5R8</accession>
<feature type="domain" description="AAA+ ATPase" evidence="1">
    <location>
        <begin position="260"/>
        <end position="395"/>
    </location>
</feature>
<dbReference type="RefSeq" id="WP_092332644.1">
    <property type="nucleotide sequence ID" value="NZ_FNCP01000009.1"/>
</dbReference>
<dbReference type="SMART" id="SM00382">
    <property type="entry name" value="AAA"/>
    <property type="match status" value="1"/>
</dbReference>
<proteinExistence type="predicted"/>
<dbReference type="Gene3D" id="3.40.50.300">
    <property type="entry name" value="P-loop containing nucleotide triphosphate hydrolases"/>
    <property type="match status" value="1"/>
</dbReference>
<evidence type="ECO:0000313" key="3">
    <source>
        <dbReference type="Proteomes" id="UP000198656"/>
    </source>
</evidence>
<reference evidence="3" key="1">
    <citation type="submission" date="2016-10" db="EMBL/GenBank/DDBJ databases">
        <authorList>
            <person name="Varghese N."/>
            <person name="Submissions S."/>
        </authorList>
    </citation>
    <scope>NUCLEOTIDE SEQUENCE [LARGE SCALE GENOMIC DNA]</scope>
    <source>
        <strain evidence="3">DSM 8344</strain>
    </source>
</reference>
<sequence>MIIYQNSAIGFRNAVDNNQIVPDIETQYISKFGRRVGQGEKRAWNNSLKFMETVIRKSAVPDDCGVLIEYNIPATSKRIDFIISGQDESNNNNFVIIELKQWDKAEATEKEDIVTAYVGGRVREIAHPSYQALSYKRYISDMNEAVYTNNLTPYACAYLHNYVKKNPEPLTLPQYSYILSGTPIFFSEDNTKLESFIHKYVGKGNGLDILYQIENGKIKPSKKFIEYVADMFDGNAVYTLLDEQKLAYENIITYATTAPEKRTIIINGSPGTGKSVVAMNAFVALLKRGKNLKFIAPNASFRTAMVSMLSNNKKHSKQRLNILFAGSGQFYNALNDEFDVLIVDEAHRLKGKGAYMYKGENQIEDIIKASRVNVFFIDDNQRIRPDDIGTIKAVKEVATKYGSEVVEVKLEAQFRCSGAEGFLNWVDHNFQIKDTANFDGWDVSSFEFQIVDSPNILLDKIKEKNTQGFKARILAGFAWQWTAEKNGNANAEVSDVDISEHNFKMPWNSRSNSYSWAIDDKKANQIGCVHTSQGLEFDYVGVIIGNDLKYNPSKMELYSSYNDYFDTTGKKGLKSKPEELTSLVKNIYKVLLSRGMKGCYVYCRDKNLQTFLKSRLQP</sequence>
<organism evidence="2 3">
    <name type="scientific">Desulfosporosinus hippei DSM 8344</name>
    <dbReference type="NCBI Taxonomy" id="1121419"/>
    <lineage>
        <taxon>Bacteria</taxon>
        <taxon>Bacillati</taxon>
        <taxon>Bacillota</taxon>
        <taxon>Clostridia</taxon>
        <taxon>Eubacteriales</taxon>
        <taxon>Desulfitobacteriaceae</taxon>
        <taxon>Desulfosporosinus</taxon>
    </lineage>
</organism>
<dbReference type="Proteomes" id="UP000198656">
    <property type="component" value="Unassembled WGS sequence"/>
</dbReference>